<proteinExistence type="predicted"/>
<organism evidence="1">
    <name type="scientific">Corynebacterium glutamicum (strain R)</name>
    <dbReference type="NCBI Taxonomy" id="340322"/>
    <lineage>
        <taxon>Bacteria</taxon>
        <taxon>Bacillati</taxon>
        <taxon>Actinomycetota</taxon>
        <taxon>Actinomycetes</taxon>
        <taxon>Mycobacteriales</taxon>
        <taxon>Corynebacteriaceae</taxon>
        <taxon>Corynebacterium</taxon>
    </lineage>
</organism>
<dbReference type="KEGG" id="cgt:cgR_1920"/>
<accession>A0AB72VBN1</accession>
<evidence type="ECO:0000313" key="1">
    <source>
        <dbReference type="EMBL" id="BAF54915.1"/>
    </source>
</evidence>
<reference evidence="1" key="1">
    <citation type="journal article" date="2007" name="Microbiology">
        <title>Comparative analysis of the Corynebacterium glutamicum group and complete genome sequence of strain R.</title>
        <authorList>
            <person name="Yukawa H."/>
            <person name="Omumasaba C.A."/>
            <person name="Nonaka H."/>
            <person name="Kos P."/>
            <person name="Okai N."/>
            <person name="Suzuki N."/>
            <person name="Suda M."/>
            <person name="Tsuge Y."/>
            <person name="Watanabe J."/>
            <person name="Ikeda Y."/>
            <person name="Vertes A.A."/>
            <person name="Inui M."/>
        </authorList>
    </citation>
    <scope>NUCLEOTIDE SEQUENCE</scope>
    <source>
        <strain evidence="1">R</strain>
    </source>
</reference>
<dbReference type="RefSeq" id="WP_011897486.1">
    <property type="nucleotide sequence ID" value="NC_009342.1"/>
</dbReference>
<dbReference type="AlphaFoldDB" id="A0AB72VBN1"/>
<name>A0AB72VBN1_CORGB</name>
<sequence>MKIIDTTYFKREWIEDQLDNFQSLSAFANKLGVLPSTASRWIEPGKEASPRAIGAVLNNFPVNFDDAFITVREEAVTQRIAFRAVSTKRQISAA</sequence>
<gene>
    <name evidence="1" type="ordered locus">cgR_1920</name>
</gene>
<dbReference type="Proteomes" id="UP000006698">
    <property type="component" value="Chromosome"/>
</dbReference>
<dbReference type="EMBL" id="AP009044">
    <property type="protein sequence ID" value="BAF54915.1"/>
    <property type="molecule type" value="Genomic_DNA"/>
</dbReference>
<protein>
    <recommendedName>
        <fullName evidence="2">XRE family transcriptional regulator</fullName>
    </recommendedName>
</protein>
<evidence type="ECO:0008006" key="2">
    <source>
        <dbReference type="Google" id="ProtNLM"/>
    </source>
</evidence>